<dbReference type="InterPro" id="IPR006912">
    <property type="entry name" value="Harbinger_derived_prot"/>
</dbReference>
<organism evidence="1">
    <name type="scientific">Aegilops tauschii</name>
    <name type="common">Tausch's goatgrass</name>
    <name type="synonym">Aegilops squarrosa</name>
    <dbReference type="NCBI Taxonomy" id="37682"/>
    <lineage>
        <taxon>Eukaryota</taxon>
        <taxon>Viridiplantae</taxon>
        <taxon>Streptophyta</taxon>
        <taxon>Embryophyta</taxon>
        <taxon>Tracheophyta</taxon>
        <taxon>Spermatophyta</taxon>
        <taxon>Magnoliopsida</taxon>
        <taxon>Liliopsida</taxon>
        <taxon>Poales</taxon>
        <taxon>Poaceae</taxon>
        <taxon>BOP clade</taxon>
        <taxon>Pooideae</taxon>
        <taxon>Triticodae</taxon>
        <taxon>Triticeae</taxon>
        <taxon>Triticinae</taxon>
        <taxon>Aegilops</taxon>
    </lineage>
</organism>
<dbReference type="PANTHER" id="PTHR31871:SF1">
    <property type="entry name" value="HISTIDINE-TRNA LIGASE"/>
    <property type="match status" value="1"/>
</dbReference>
<dbReference type="NCBIfam" id="TIGR01589">
    <property type="entry name" value="A_thal_3526"/>
    <property type="match status" value="1"/>
</dbReference>
<accession>M8BP55</accession>
<proteinExistence type="predicted"/>
<dbReference type="Pfam" id="PF04827">
    <property type="entry name" value="Plant_tran"/>
    <property type="match status" value="1"/>
</dbReference>
<protein>
    <submittedName>
        <fullName evidence="1">Uncharacterized protein</fullName>
    </submittedName>
</protein>
<dbReference type="Pfam" id="PF09713">
    <property type="entry name" value="A_thal_3526"/>
    <property type="match status" value="1"/>
</dbReference>
<dbReference type="EnsemblPlants" id="EMT08579">
    <property type="protein sequence ID" value="EMT08579"/>
    <property type="gene ID" value="F775_05301"/>
</dbReference>
<dbReference type="InterPro" id="IPR006476">
    <property type="entry name" value="CHP01589_pln"/>
</dbReference>
<sequence length="510" mass="56182">MEELSPNICAGCTKVTPKRPPSYSKKWHQRTCEFGMPGSHNDINVLQRFPLFKRLCDVDAPVQLHDTGHNYNMGYHLADGSYPHGFENERRECSGGHLRGRLVLSGVTSGGGGGGVRACLEERRREARAGGGMSGGEEGEGRKVSREDIQLFYFFLLVRVFDSDYCWPLRMERNGCVEAKIGFFVSFVHAYFLEAMSFHAETTLQVQNLIERCLQLYMNQKEVVETLSFQAKIEPSFTELVWQKLEEENPEFFKAYYVRLMLKNQINVFNKLLAHQCRLMNKDPSGALSITPTAPNGSDSSTLNQNTCFLQDTTSTAIPDSFLHNGNSSGVINGAPATDQFIYGGKVVHGLPSGMDASVSLLSAHNSTGGQFNGDNGTTIKAESSFSSNPEFAFCNENTYLEPCQSIGDASGGSFSSSELNGQPLGDTILDMDTSSYGFLSQIPRNFSFSDLTEDFSHSTEILENYGRSPFIPSETNNFSESTAGGHTEIGNIRLDSISEGVSYEDFGSD</sequence>
<evidence type="ECO:0000313" key="1">
    <source>
        <dbReference type="EnsemblPlants" id="EMT08579"/>
    </source>
</evidence>
<reference evidence="1" key="1">
    <citation type="submission" date="2015-06" db="UniProtKB">
        <authorList>
            <consortium name="EnsemblPlants"/>
        </authorList>
    </citation>
    <scope>IDENTIFICATION</scope>
</reference>
<name>M8BP55_AEGTA</name>
<dbReference type="AlphaFoldDB" id="M8BP55"/>
<dbReference type="PANTHER" id="PTHR31871">
    <property type="entry name" value="OS02G0137100 PROTEIN"/>
    <property type="match status" value="1"/>
</dbReference>